<feature type="domain" description="PLD phosphodiesterase" evidence="1">
    <location>
        <begin position="445"/>
        <end position="472"/>
    </location>
</feature>
<evidence type="ECO:0000313" key="5">
    <source>
        <dbReference type="Proteomes" id="UP000321514"/>
    </source>
</evidence>
<protein>
    <submittedName>
        <fullName evidence="3">Phosphatidylserine/phosphatidylglycerophosphate/cardiolipin synthase</fullName>
    </submittedName>
</protein>
<accession>A0A511T8X1</accession>
<evidence type="ECO:0000313" key="2">
    <source>
        <dbReference type="EMBL" id="GEN10626.1"/>
    </source>
</evidence>
<dbReference type="GO" id="GO:0030572">
    <property type="term" value="F:phosphatidyltransferase activity"/>
    <property type="evidence" value="ECO:0007669"/>
    <property type="project" value="UniProtKB-ARBA"/>
</dbReference>
<reference evidence="3 4" key="1">
    <citation type="submission" date="2016-10" db="EMBL/GenBank/DDBJ databases">
        <authorList>
            <person name="Varghese N."/>
            <person name="Submissions S."/>
        </authorList>
    </citation>
    <scope>NUCLEOTIDE SEQUENCE [LARGE SCALE GENOMIC DNA]</scope>
    <source>
        <strain evidence="3 4">DSM 16525</strain>
    </source>
</reference>
<dbReference type="STRING" id="1334629.MFUL124B02_24200"/>
<dbReference type="InterPro" id="IPR001736">
    <property type="entry name" value="PLipase_D/transphosphatidylase"/>
</dbReference>
<sequence>MPPTQNNTAVFLMDGEEYFDTFRDCLYEVRDAQPHARTYVRLGWWCLQHDTLLDRHANRNFGEVLKEVADAGHHIDICLWQPDDLTVKGLELAKMSDHFSLQTLAKNKATQALLHNHNQRIQVYLEKHSGAGVGYSLHQKIAIFSIAGTLKVLVGGFNIEHEYWDNIAHSRPYGHSCHDTGVLLQGPVTLDIEAEWLRRWKKQLPALSLFGKPHPAAARSTLQATANDQVIQGGNLTITALTTNSESFSNQTHIRDKLVDLISHATKYIYIENFQFFNPELVKAVRTRIKQMGAKQLKVVLVIPDPLHDTDKGVTYLTRITYAMMAIESGYLDENCLAVEVIDGEITTHVDPRTQGTKTYSKDDYVWEVYEPSVNLSDWPQQNYRLRLTNKKTQAKTDVRLDAVLRFIHKGTGQKSKAQPKHADVAPKIQVYFPYRYGGINQVPQTVYLHTKLMIIDSQHVVLGSANFDCRAMDYDGELDVHIDDAAFATTVKARLVNHYGIHGMYEVPRACWNDSAEDRHQAHCVGLARKEPKDLWAMFEDVGSSKKLKFTWL</sequence>
<dbReference type="GO" id="GO:0032049">
    <property type="term" value="P:cardiolipin biosynthetic process"/>
    <property type="evidence" value="ECO:0007669"/>
    <property type="project" value="UniProtKB-ARBA"/>
</dbReference>
<comment type="caution">
    <text evidence="2">The sequence shown here is derived from an EMBL/GenBank/DDBJ whole genome shotgun (WGS) entry which is preliminary data.</text>
</comment>
<dbReference type="PANTHER" id="PTHR21248:SF22">
    <property type="entry name" value="PHOSPHOLIPASE D"/>
    <property type="match status" value="1"/>
</dbReference>
<organism evidence="2 5">
    <name type="scientific">Myxococcus fulvus</name>
    <dbReference type="NCBI Taxonomy" id="33"/>
    <lineage>
        <taxon>Bacteria</taxon>
        <taxon>Pseudomonadati</taxon>
        <taxon>Myxococcota</taxon>
        <taxon>Myxococcia</taxon>
        <taxon>Myxococcales</taxon>
        <taxon>Cystobacterineae</taxon>
        <taxon>Myxococcaceae</taxon>
        <taxon>Myxococcus</taxon>
    </lineage>
</organism>
<name>A0A511T8X1_MYXFU</name>
<evidence type="ECO:0000313" key="4">
    <source>
        <dbReference type="Proteomes" id="UP000183760"/>
    </source>
</evidence>
<proteinExistence type="predicted"/>
<dbReference type="OrthoDB" id="8828485at2"/>
<dbReference type="PROSITE" id="PS50035">
    <property type="entry name" value="PLD"/>
    <property type="match status" value="1"/>
</dbReference>
<keyword evidence="4" id="KW-1185">Reference proteome</keyword>
<dbReference type="SUPFAM" id="SSF56024">
    <property type="entry name" value="Phospholipase D/nuclease"/>
    <property type="match status" value="2"/>
</dbReference>
<dbReference type="Pfam" id="PF13091">
    <property type="entry name" value="PLDc_2"/>
    <property type="match status" value="1"/>
</dbReference>
<dbReference type="InterPro" id="IPR025202">
    <property type="entry name" value="PLD-like_dom"/>
</dbReference>
<dbReference type="RefSeq" id="WP_074951972.1">
    <property type="nucleotide sequence ID" value="NZ_BJXR01000039.1"/>
</dbReference>
<dbReference type="EMBL" id="FOIB01000003">
    <property type="protein sequence ID" value="SET78321.1"/>
    <property type="molecule type" value="Genomic_DNA"/>
</dbReference>
<dbReference type="Proteomes" id="UP000183760">
    <property type="component" value="Unassembled WGS sequence"/>
</dbReference>
<evidence type="ECO:0000313" key="3">
    <source>
        <dbReference type="EMBL" id="SET78321.1"/>
    </source>
</evidence>
<dbReference type="SMART" id="SM00155">
    <property type="entry name" value="PLDc"/>
    <property type="match status" value="2"/>
</dbReference>
<dbReference type="EMBL" id="BJXR01000039">
    <property type="protein sequence ID" value="GEN10626.1"/>
    <property type="molecule type" value="Genomic_DNA"/>
</dbReference>
<dbReference type="Gene3D" id="3.30.870.10">
    <property type="entry name" value="Endonuclease Chain A"/>
    <property type="match status" value="2"/>
</dbReference>
<dbReference type="AlphaFoldDB" id="A0A511T8X1"/>
<dbReference type="PANTHER" id="PTHR21248">
    <property type="entry name" value="CARDIOLIPIN SYNTHASE"/>
    <property type="match status" value="1"/>
</dbReference>
<dbReference type="Proteomes" id="UP000321514">
    <property type="component" value="Unassembled WGS sequence"/>
</dbReference>
<reference evidence="2 5" key="2">
    <citation type="submission" date="2019-07" db="EMBL/GenBank/DDBJ databases">
        <title>Whole genome shotgun sequence of Myxococcus fulvus NBRC 100333.</title>
        <authorList>
            <person name="Hosoyama A."/>
            <person name="Uohara A."/>
            <person name="Ohji S."/>
            <person name="Ichikawa N."/>
        </authorList>
    </citation>
    <scope>NUCLEOTIDE SEQUENCE [LARGE SCALE GENOMIC DNA]</scope>
    <source>
        <strain evidence="2 5">NBRC 100333</strain>
    </source>
</reference>
<evidence type="ECO:0000259" key="1">
    <source>
        <dbReference type="PROSITE" id="PS50035"/>
    </source>
</evidence>
<gene>
    <name evidence="2" type="ORF">MFU01_56630</name>
    <name evidence="3" type="ORF">SAMN05443572_103203</name>
</gene>